<reference evidence="4" key="1">
    <citation type="journal article" date="2017" name="Genome Biol.">
        <title>Comparative genomics reveals high biological diversity and specific adaptations in the industrially and medically important fungal genus Aspergillus.</title>
        <authorList>
            <person name="de Vries R.P."/>
            <person name="Riley R."/>
            <person name="Wiebenga A."/>
            <person name="Aguilar-Osorio G."/>
            <person name="Amillis S."/>
            <person name="Uchima C.A."/>
            <person name="Anderluh G."/>
            <person name="Asadollahi M."/>
            <person name="Askin M."/>
            <person name="Barry K."/>
            <person name="Battaglia E."/>
            <person name="Bayram O."/>
            <person name="Benocci T."/>
            <person name="Braus-Stromeyer S.A."/>
            <person name="Caldana C."/>
            <person name="Canovas D."/>
            <person name="Cerqueira G.C."/>
            <person name="Chen F."/>
            <person name="Chen W."/>
            <person name="Choi C."/>
            <person name="Clum A."/>
            <person name="Dos Santos R.A."/>
            <person name="Damasio A.R."/>
            <person name="Diallinas G."/>
            <person name="Emri T."/>
            <person name="Fekete E."/>
            <person name="Flipphi M."/>
            <person name="Freyberg S."/>
            <person name="Gallo A."/>
            <person name="Gournas C."/>
            <person name="Habgood R."/>
            <person name="Hainaut M."/>
            <person name="Harispe M.L."/>
            <person name="Henrissat B."/>
            <person name="Hilden K.S."/>
            <person name="Hope R."/>
            <person name="Hossain A."/>
            <person name="Karabika E."/>
            <person name="Karaffa L."/>
            <person name="Karanyi Z."/>
            <person name="Krasevec N."/>
            <person name="Kuo A."/>
            <person name="Kusch H."/>
            <person name="LaButti K."/>
            <person name="Lagendijk E.L."/>
            <person name="Lapidus A."/>
            <person name="Levasseur A."/>
            <person name="Lindquist E."/>
            <person name="Lipzen A."/>
            <person name="Logrieco A.F."/>
            <person name="MacCabe A."/>
            <person name="Maekelae M.R."/>
            <person name="Malavazi I."/>
            <person name="Melin P."/>
            <person name="Meyer V."/>
            <person name="Mielnichuk N."/>
            <person name="Miskei M."/>
            <person name="Molnar A.P."/>
            <person name="Mule G."/>
            <person name="Ngan C.Y."/>
            <person name="Orejas M."/>
            <person name="Orosz E."/>
            <person name="Ouedraogo J.P."/>
            <person name="Overkamp K.M."/>
            <person name="Park H.-S."/>
            <person name="Perrone G."/>
            <person name="Piumi F."/>
            <person name="Punt P.J."/>
            <person name="Ram A.F."/>
            <person name="Ramon A."/>
            <person name="Rauscher S."/>
            <person name="Record E."/>
            <person name="Riano-Pachon D.M."/>
            <person name="Robert V."/>
            <person name="Roehrig J."/>
            <person name="Ruller R."/>
            <person name="Salamov A."/>
            <person name="Salih N.S."/>
            <person name="Samson R.A."/>
            <person name="Sandor E."/>
            <person name="Sanguinetti M."/>
            <person name="Schuetze T."/>
            <person name="Sepcic K."/>
            <person name="Shelest E."/>
            <person name="Sherlock G."/>
            <person name="Sophianopoulou V."/>
            <person name="Squina F.M."/>
            <person name="Sun H."/>
            <person name="Susca A."/>
            <person name="Todd R.B."/>
            <person name="Tsang A."/>
            <person name="Unkles S.E."/>
            <person name="van de Wiele N."/>
            <person name="van Rossen-Uffink D."/>
            <person name="Oliveira J.V."/>
            <person name="Vesth T.C."/>
            <person name="Visser J."/>
            <person name="Yu J.-H."/>
            <person name="Zhou M."/>
            <person name="Andersen M.R."/>
            <person name="Archer D.B."/>
            <person name="Baker S.E."/>
            <person name="Benoit I."/>
            <person name="Brakhage A.A."/>
            <person name="Braus G.H."/>
            <person name="Fischer R."/>
            <person name="Frisvad J.C."/>
            <person name="Goldman G.H."/>
            <person name="Houbraken J."/>
            <person name="Oakley B."/>
            <person name="Pocsi I."/>
            <person name="Scazzocchio C."/>
            <person name="Seiboth B."/>
            <person name="vanKuyk P.A."/>
            <person name="Wortman J."/>
            <person name="Dyer P.S."/>
            <person name="Grigoriev I.V."/>
        </authorList>
    </citation>
    <scope>NUCLEOTIDE SEQUENCE [LARGE SCALE GENOMIC DNA]</scope>
    <source>
        <strain evidence="4">DTO 134E9</strain>
    </source>
</reference>
<keyword evidence="4" id="KW-1185">Reference proteome</keyword>
<dbReference type="Pfam" id="PF12898">
    <property type="entry name" value="Stc1"/>
    <property type="match status" value="1"/>
</dbReference>
<protein>
    <recommendedName>
        <fullName evidence="2">Stc1 domain-containing protein</fullName>
    </recommendedName>
</protein>
<dbReference type="AlphaFoldDB" id="A0A1L9RBZ0"/>
<evidence type="ECO:0000259" key="2">
    <source>
        <dbReference type="Pfam" id="PF12898"/>
    </source>
</evidence>
<name>A0A1L9RBZ0_ASPWE</name>
<dbReference type="RefSeq" id="XP_040686113.1">
    <property type="nucleotide sequence ID" value="XM_040836289.1"/>
</dbReference>
<evidence type="ECO:0000256" key="1">
    <source>
        <dbReference type="SAM" id="MobiDB-lite"/>
    </source>
</evidence>
<feature type="domain" description="Stc1" evidence="2">
    <location>
        <begin position="27"/>
        <end position="112"/>
    </location>
</feature>
<dbReference type="InterPro" id="IPR024630">
    <property type="entry name" value="Stc1"/>
</dbReference>
<dbReference type="GeneID" id="63752137"/>
<accession>A0A1L9RBZ0</accession>
<dbReference type="VEuPathDB" id="FungiDB:ASPWEDRAFT_44552"/>
<proteinExistence type="predicted"/>
<dbReference type="Proteomes" id="UP000184383">
    <property type="component" value="Unassembled WGS sequence"/>
</dbReference>
<feature type="compositionally biased region" description="Acidic residues" evidence="1">
    <location>
        <begin position="274"/>
        <end position="288"/>
    </location>
</feature>
<evidence type="ECO:0000313" key="4">
    <source>
        <dbReference type="Proteomes" id="UP000184383"/>
    </source>
</evidence>
<organism evidence="3 4">
    <name type="scientific">Aspergillus wentii DTO 134E9</name>
    <dbReference type="NCBI Taxonomy" id="1073089"/>
    <lineage>
        <taxon>Eukaryota</taxon>
        <taxon>Fungi</taxon>
        <taxon>Dikarya</taxon>
        <taxon>Ascomycota</taxon>
        <taxon>Pezizomycotina</taxon>
        <taxon>Eurotiomycetes</taxon>
        <taxon>Eurotiomycetidae</taxon>
        <taxon>Eurotiales</taxon>
        <taxon>Aspergillaceae</taxon>
        <taxon>Aspergillus</taxon>
        <taxon>Aspergillus subgen. Cremei</taxon>
    </lineage>
</organism>
<sequence length="288" mass="31759">MSSFPTSEFIHIEGHAGYRSRYVSRVKCDTCKKVRMQSAFSKRQLDSLRNAIVLKGTKALAISGHGAKCRQCVGGQTVELKCCICDKIKGLDEFAKSQRQNRDSARCLNCVQNHAEADPVLEEHKLLTEGEFSTIQDTTVTASQIDDGSLIESRKRYNSVTRDGSDEDDDDLSVGGGVWVETERGDENSTNKGKGLMFTAFDPQGNAHRRTTQSGPGSIHSGWASLGVTPRTLPPPNQQQKKRTSNFAKVPGKRFEKHEAPTMRVPEPAGEIIPSDDEDEDEGIEDFL</sequence>
<feature type="region of interest" description="Disordered" evidence="1">
    <location>
        <begin position="201"/>
        <end position="288"/>
    </location>
</feature>
<evidence type="ECO:0000313" key="3">
    <source>
        <dbReference type="EMBL" id="OJJ32436.1"/>
    </source>
</evidence>
<dbReference type="OrthoDB" id="3514033at2759"/>
<dbReference type="STRING" id="1073089.A0A1L9RBZ0"/>
<feature type="region of interest" description="Disordered" evidence="1">
    <location>
        <begin position="157"/>
        <end position="176"/>
    </location>
</feature>
<dbReference type="EMBL" id="KV878215">
    <property type="protein sequence ID" value="OJJ32436.1"/>
    <property type="molecule type" value="Genomic_DNA"/>
</dbReference>
<gene>
    <name evidence="3" type="ORF">ASPWEDRAFT_44552</name>
</gene>